<evidence type="ECO:0000313" key="3">
    <source>
        <dbReference type="Proteomes" id="UP000289437"/>
    </source>
</evidence>
<keyword evidence="1" id="KW-1133">Transmembrane helix</keyword>
<protein>
    <recommendedName>
        <fullName evidence="4">Iron-regulated membrane protein</fullName>
    </recommendedName>
</protein>
<evidence type="ECO:0000313" key="2">
    <source>
        <dbReference type="EMBL" id="RXH58670.1"/>
    </source>
</evidence>
<keyword evidence="3" id="KW-1185">Reference proteome</keyword>
<feature type="transmembrane region" description="Helical" evidence="1">
    <location>
        <begin position="350"/>
        <end position="371"/>
    </location>
</feature>
<dbReference type="OrthoDB" id="111691at2"/>
<dbReference type="Pfam" id="PF03929">
    <property type="entry name" value="PepSY_TM"/>
    <property type="match status" value="1"/>
</dbReference>
<reference evidence="3" key="2">
    <citation type="submission" date="2019-02" db="EMBL/GenBank/DDBJ databases">
        <title>Granulicella sibirica sp. nov., a psychrotolerant acidobacterium isolated from an organic soil layer in forested tundra, West Siberia.</title>
        <authorList>
            <person name="Oshkin I.Y."/>
            <person name="Kulichevskaya I.S."/>
            <person name="Rijpstra W.I.C."/>
            <person name="Sinninghe Damste J.S."/>
            <person name="Rakitin A.L."/>
            <person name="Ravin N.V."/>
            <person name="Dedysh S.N."/>
        </authorList>
    </citation>
    <scope>NUCLEOTIDE SEQUENCE [LARGE SCALE GENOMIC DNA]</scope>
    <source>
        <strain evidence="3">AF10</strain>
    </source>
</reference>
<evidence type="ECO:0000256" key="1">
    <source>
        <dbReference type="SAM" id="Phobius"/>
    </source>
</evidence>
<dbReference type="PANTHER" id="PTHR34219">
    <property type="entry name" value="IRON-REGULATED INNER MEMBRANE PROTEIN-RELATED"/>
    <property type="match status" value="1"/>
</dbReference>
<dbReference type="AlphaFoldDB" id="A0A4Q0T7I0"/>
<name>A0A4Q0T7I0_9BACT</name>
<organism evidence="2 3">
    <name type="scientific">Granulicella sibirica</name>
    <dbReference type="NCBI Taxonomy" id="2479048"/>
    <lineage>
        <taxon>Bacteria</taxon>
        <taxon>Pseudomonadati</taxon>
        <taxon>Acidobacteriota</taxon>
        <taxon>Terriglobia</taxon>
        <taxon>Terriglobales</taxon>
        <taxon>Acidobacteriaceae</taxon>
        <taxon>Granulicella</taxon>
    </lineage>
</organism>
<keyword evidence="1" id="KW-0812">Transmembrane</keyword>
<feature type="transmembrane region" description="Helical" evidence="1">
    <location>
        <begin position="192"/>
        <end position="213"/>
    </location>
</feature>
<dbReference type="RefSeq" id="WP_128912624.1">
    <property type="nucleotide sequence ID" value="NZ_RDSM01000001.1"/>
</dbReference>
<dbReference type="Proteomes" id="UP000289437">
    <property type="component" value="Unassembled WGS sequence"/>
</dbReference>
<proteinExistence type="predicted"/>
<sequence length="390" mass="43950">MSVLAAFLHHPSRLFLRRALFQIHLWAGVLISLYLVIISISGSILVFEDEFTARALNLPHFRLEKTAVASIPEVMRNFHEKYPQAWVTGLTVPTPAIPAFQLRATDATHRELRLTADPATAALTEQTRTWVDWIRDLHVYLLLGKSYGIQVNGIGAAILLLLAASGLVLWWPGIRVWTRGLRVSFRHNWRRINFDLHSAIGFWTLAIVVWWAFSGVYFAWYRQVAWVVSVISPIQGMKSPEMPPHPADATLPRITLEGLLAAAQQASPQAHLFSISDPSLHDGPGATIYTEMDLARPGDFSHRDIVTLDGGSGKVLTIWHYGQNHTAGDWILWAMHPLHFGKLWGICFKILWAVLGLALAVLTLTGLLMYWNRYLRHRFNSSTGRSQSHP</sequence>
<feature type="transmembrane region" description="Helical" evidence="1">
    <location>
        <begin position="23"/>
        <end position="47"/>
    </location>
</feature>
<dbReference type="InterPro" id="IPR005625">
    <property type="entry name" value="PepSY-ass_TM"/>
</dbReference>
<evidence type="ECO:0008006" key="4">
    <source>
        <dbReference type="Google" id="ProtNLM"/>
    </source>
</evidence>
<keyword evidence="1" id="KW-0472">Membrane</keyword>
<dbReference type="EMBL" id="RDSM01000001">
    <property type="protein sequence ID" value="RXH58670.1"/>
    <property type="molecule type" value="Genomic_DNA"/>
</dbReference>
<accession>A0A4Q0T7I0</accession>
<gene>
    <name evidence="2" type="ORF">GRAN_1980</name>
</gene>
<feature type="transmembrane region" description="Helical" evidence="1">
    <location>
        <begin position="147"/>
        <end position="171"/>
    </location>
</feature>
<reference evidence="2 3" key="1">
    <citation type="submission" date="2018-11" db="EMBL/GenBank/DDBJ databases">
        <authorList>
            <person name="Mardanov A.V."/>
            <person name="Ravin N.V."/>
            <person name="Dedysh S.N."/>
        </authorList>
    </citation>
    <scope>NUCLEOTIDE SEQUENCE [LARGE SCALE GENOMIC DNA]</scope>
    <source>
        <strain evidence="2 3">AF10</strain>
    </source>
</reference>
<comment type="caution">
    <text evidence="2">The sequence shown here is derived from an EMBL/GenBank/DDBJ whole genome shotgun (WGS) entry which is preliminary data.</text>
</comment>